<evidence type="ECO:0000313" key="1">
    <source>
        <dbReference type="EMBL" id="MFG3817355.1"/>
    </source>
</evidence>
<accession>A0ABW7CB29</accession>
<keyword evidence="2" id="KW-1185">Reference proteome</keyword>
<proteinExistence type="predicted"/>
<evidence type="ECO:0000313" key="2">
    <source>
        <dbReference type="Proteomes" id="UP001604335"/>
    </source>
</evidence>
<protein>
    <submittedName>
        <fullName evidence="1">Uncharacterized protein</fullName>
    </submittedName>
</protein>
<dbReference type="EMBL" id="JAZAQF010000035">
    <property type="protein sequence ID" value="MFG3817355.1"/>
    <property type="molecule type" value="Genomic_DNA"/>
</dbReference>
<name>A0ABW7CB29_9CYAN</name>
<reference evidence="2" key="1">
    <citation type="journal article" date="2024" name="Algal Res.">
        <title>Biochemical, toxicological and genomic investigation of a high-biomass producing Limnothrix strain isolated from Italian shallow drinking water reservoir.</title>
        <authorList>
            <person name="Simonazzi M."/>
            <person name="Shishido T.K."/>
            <person name="Delbaje E."/>
            <person name="Wahlsten M."/>
            <person name="Fewer D.P."/>
            <person name="Sivonen K."/>
            <person name="Pezzolesi L."/>
            <person name="Pistocchi R."/>
        </authorList>
    </citation>
    <scope>NUCLEOTIDE SEQUENCE [LARGE SCALE GENOMIC DNA]</scope>
    <source>
        <strain evidence="2">LRLZ20PSL1</strain>
    </source>
</reference>
<sequence>MASSRAIAPALSNDQLMTNPGSASIQHRFSTDVGLLWICCGSANL</sequence>
<organism evidence="1 2">
    <name type="scientific">Limnothrix redekei LRLZ20PSL1</name>
    <dbReference type="NCBI Taxonomy" id="3112953"/>
    <lineage>
        <taxon>Bacteria</taxon>
        <taxon>Bacillati</taxon>
        <taxon>Cyanobacteriota</taxon>
        <taxon>Cyanophyceae</taxon>
        <taxon>Pseudanabaenales</taxon>
        <taxon>Pseudanabaenaceae</taxon>
        <taxon>Limnothrix</taxon>
    </lineage>
</organism>
<dbReference type="RefSeq" id="WP_393011623.1">
    <property type="nucleotide sequence ID" value="NZ_JAZAQF010000035.1"/>
</dbReference>
<gene>
    <name evidence="1" type="ORF">VPK24_06865</name>
</gene>
<dbReference type="Proteomes" id="UP001604335">
    <property type="component" value="Unassembled WGS sequence"/>
</dbReference>
<comment type="caution">
    <text evidence="1">The sequence shown here is derived from an EMBL/GenBank/DDBJ whole genome shotgun (WGS) entry which is preliminary data.</text>
</comment>